<name>A0A2Z5A8K8_9PSED</name>
<protein>
    <submittedName>
        <fullName evidence="1">Uncharacterized protein</fullName>
    </submittedName>
</protein>
<sequence length="154" mass="16720">MQTLNIPSTPALPLQLCVHRYYFRAEDPAFQQLLVVWNQVVSILAAAPAGTIAKVDSESLFAAPVDGALTMFLSAELSSTAVDGNVFRPEDFDGIGAEEFTELQSALEQWMAAPTYDTPCTPSHLADVLAANYQEPGAPREWQWSGETKNTSGQ</sequence>
<dbReference type="EMBL" id="CP022198">
    <property type="protein sequence ID" value="AXA66814.1"/>
    <property type="molecule type" value="Genomic_DNA"/>
</dbReference>
<organism evidence="1 2">
    <name type="scientific">Pseudomonas oryzihabitans</name>
    <dbReference type="NCBI Taxonomy" id="47885"/>
    <lineage>
        <taxon>Bacteria</taxon>
        <taxon>Pseudomonadati</taxon>
        <taxon>Pseudomonadota</taxon>
        <taxon>Gammaproteobacteria</taxon>
        <taxon>Pseudomonadales</taxon>
        <taxon>Pseudomonadaceae</taxon>
        <taxon>Pseudomonas</taxon>
    </lineage>
</organism>
<reference evidence="1 2" key="1">
    <citation type="submission" date="2017-06" db="EMBL/GenBank/DDBJ databases">
        <title>Evolution towards high GC content and high-temperature stress adaptation in endophytic Pseudomonas oryzihabitans impacted its plant-growth promoting traits.</title>
        <authorList>
            <person name="Nascimento F.X."/>
        </authorList>
    </citation>
    <scope>NUCLEOTIDE SEQUENCE [LARGE SCALE GENOMIC DNA]</scope>
    <source>
        <strain evidence="1 2">MS8</strain>
    </source>
</reference>
<dbReference type="AlphaFoldDB" id="A0A2Z5A8K8"/>
<accession>A0A2Z5A8K8</accession>
<dbReference type="RefSeq" id="WP_208691064.1">
    <property type="nucleotide sequence ID" value="NZ_CP022198.1"/>
</dbReference>
<dbReference type="Proteomes" id="UP000250579">
    <property type="component" value="Chromosome"/>
</dbReference>
<evidence type="ECO:0000313" key="1">
    <source>
        <dbReference type="EMBL" id="AXA66814.1"/>
    </source>
</evidence>
<gene>
    <name evidence="1" type="ORF">CE139_13635</name>
</gene>
<proteinExistence type="predicted"/>
<evidence type="ECO:0000313" key="2">
    <source>
        <dbReference type="Proteomes" id="UP000250579"/>
    </source>
</evidence>